<keyword evidence="6" id="KW-0418">Kinase</keyword>
<reference evidence="13 14" key="1">
    <citation type="submission" date="2019-01" db="EMBL/GenBank/DDBJ databases">
        <title>Draft genome sequence of Dictyobacter sp. Uno17.</title>
        <authorList>
            <person name="Wang C.M."/>
            <person name="Zheng Y."/>
            <person name="Sakai Y."/>
            <person name="Abe K."/>
            <person name="Yokota A."/>
            <person name="Yabe S."/>
        </authorList>
    </citation>
    <scope>NUCLEOTIDE SEQUENCE [LARGE SCALE GENOMIC DNA]</scope>
    <source>
        <strain evidence="13 14">Uno17</strain>
    </source>
</reference>
<dbReference type="Proteomes" id="UP000322530">
    <property type="component" value="Unassembled WGS sequence"/>
</dbReference>
<proteinExistence type="predicted"/>
<evidence type="ECO:0000256" key="1">
    <source>
        <dbReference type="ARBA" id="ARBA00004141"/>
    </source>
</evidence>
<gene>
    <name evidence="13" type="ORF">KDI_53110</name>
</gene>
<dbReference type="PANTHER" id="PTHR45569:SF1">
    <property type="entry name" value="SENSOR PROTEIN KDPD"/>
    <property type="match status" value="1"/>
</dbReference>
<evidence type="ECO:0000256" key="3">
    <source>
        <dbReference type="ARBA" id="ARBA00022679"/>
    </source>
</evidence>
<comment type="caution">
    <text evidence="13">The sequence shown here is derived from an EMBL/GenBank/DDBJ whole genome shotgun (WGS) entry which is preliminary data.</text>
</comment>
<dbReference type="PANTHER" id="PTHR45569">
    <property type="entry name" value="SENSOR PROTEIN KDPD"/>
    <property type="match status" value="1"/>
</dbReference>
<protein>
    <recommendedName>
        <fullName evidence="12">Sensor protein KdpD transmembrane domain-containing protein</fullName>
    </recommendedName>
</protein>
<comment type="subcellular location">
    <subcellularLocation>
        <location evidence="1">Membrane</location>
        <topology evidence="1">Multi-pass membrane protein</topology>
    </subcellularLocation>
</comment>
<dbReference type="GO" id="GO:0005886">
    <property type="term" value="C:plasma membrane"/>
    <property type="evidence" value="ECO:0007669"/>
    <property type="project" value="TreeGrafter"/>
</dbReference>
<feature type="transmembrane region" description="Helical" evidence="11">
    <location>
        <begin position="56"/>
        <end position="81"/>
    </location>
</feature>
<evidence type="ECO:0000313" key="13">
    <source>
        <dbReference type="EMBL" id="GCF11747.1"/>
    </source>
</evidence>
<sequence length="298" mass="33899">MNAIEQIPQVQTSLRSKWQYYLLDALIAALGSLFITGIIYYWHLYPLVKDVVIVQLLWVIILATMCSRYAAIIGTIVTFLSFDYLLVPPLYTLRIVDPVQWVNLGLFLIIALFTSQLAGSIRHNAEVARKNQQELRILYEVMRVCAATDDLEEQLDIIALSTVRVFSSLGVRQCAIFTPDQDNTFKVRADAPIHINEFEPTMCELQAVQAAFTHNTRVVVADEKVPHSLLYLIPLKIGSHVSCVLSLHIHDGVAWLANEDKLQAELEKDSEEAQFFWTFIDQVRSILERSFLHQQLAA</sequence>
<dbReference type="Gene3D" id="3.30.450.40">
    <property type="match status" value="1"/>
</dbReference>
<evidence type="ECO:0000256" key="8">
    <source>
        <dbReference type="ARBA" id="ARBA00022989"/>
    </source>
</evidence>
<evidence type="ECO:0000256" key="7">
    <source>
        <dbReference type="ARBA" id="ARBA00022840"/>
    </source>
</evidence>
<evidence type="ECO:0000256" key="2">
    <source>
        <dbReference type="ARBA" id="ARBA00022553"/>
    </source>
</evidence>
<keyword evidence="2" id="KW-0597">Phosphoprotein</keyword>
<dbReference type="GO" id="GO:0005524">
    <property type="term" value="F:ATP binding"/>
    <property type="evidence" value="ECO:0007669"/>
    <property type="project" value="UniProtKB-KW"/>
</dbReference>
<dbReference type="InterPro" id="IPR038318">
    <property type="entry name" value="KdpD_sf"/>
</dbReference>
<dbReference type="GO" id="GO:0000155">
    <property type="term" value="F:phosphorelay sensor kinase activity"/>
    <property type="evidence" value="ECO:0007669"/>
    <property type="project" value="TreeGrafter"/>
</dbReference>
<keyword evidence="4 11" id="KW-0812">Transmembrane</keyword>
<keyword evidence="3" id="KW-0808">Transferase</keyword>
<keyword evidence="5" id="KW-0547">Nucleotide-binding</keyword>
<dbReference type="Gene3D" id="1.20.120.620">
    <property type="entry name" value="Backbone structure of the membrane domain of e. Coli histidine kinase receptor kdpd"/>
    <property type="match status" value="1"/>
</dbReference>
<dbReference type="EMBL" id="BIXY01000140">
    <property type="protein sequence ID" value="GCF11747.1"/>
    <property type="molecule type" value="Genomic_DNA"/>
</dbReference>
<evidence type="ECO:0000256" key="11">
    <source>
        <dbReference type="SAM" id="Phobius"/>
    </source>
</evidence>
<dbReference type="InterPro" id="IPR052023">
    <property type="entry name" value="Histidine_kinase_KdpD"/>
</dbReference>
<feature type="transmembrane region" description="Helical" evidence="11">
    <location>
        <begin position="20"/>
        <end position="44"/>
    </location>
</feature>
<evidence type="ECO:0000313" key="14">
    <source>
        <dbReference type="Proteomes" id="UP000322530"/>
    </source>
</evidence>
<dbReference type="AlphaFoldDB" id="A0A5A5TJY0"/>
<evidence type="ECO:0000256" key="6">
    <source>
        <dbReference type="ARBA" id="ARBA00022777"/>
    </source>
</evidence>
<evidence type="ECO:0000256" key="9">
    <source>
        <dbReference type="ARBA" id="ARBA00023012"/>
    </source>
</evidence>
<dbReference type="InterPro" id="IPR029016">
    <property type="entry name" value="GAF-like_dom_sf"/>
</dbReference>
<keyword evidence="8 11" id="KW-1133">Transmembrane helix</keyword>
<evidence type="ECO:0000259" key="12">
    <source>
        <dbReference type="Pfam" id="PF13493"/>
    </source>
</evidence>
<organism evidence="13 14">
    <name type="scientific">Dictyobacter arantiisoli</name>
    <dbReference type="NCBI Taxonomy" id="2014874"/>
    <lineage>
        <taxon>Bacteria</taxon>
        <taxon>Bacillati</taxon>
        <taxon>Chloroflexota</taxon>
        <taxon>Ktedonobacteria</taxon>
        <taxon>Ktedonobacterales</taxon>
        <taxon>Dictyobacteraceae</taxon>
        <taxon>Dictyobacter</taxon>
    </lineage>
</organism>
<dbReference type="SUPFAM" id="SSF55781">
    <property type="entry name" value="GAF domain-like"/>
    <property type="match status" value="1"/>
</dbReference>
<evidence type="ECO:0000256" key="10">
    <source>
        <dbReference type="ARBA" id="ARBA00023136"/>
    </source>
</evidence>
<dbReference type="Pfam" id="PF13493">
    <property type="entry name" value="DUF4118"/>
    <property type="match status" value="1"/>
</dbReference>
<feature type="transmembrane region" description="Helical" evidence="11">
    <location>
        <begin position="101"/>
        <end position="121"/>
    </location>
</feature>
<keyword evidence="14" id="KW-1185">Reference proteome</keyword>
<dbReference type="RefSeq" id="WP_172632473.1">
    <property type="nucleotide sequence ID" value="NZ_BIXY01000140.1"/>
</dbReference>
<keyword evidence="10 11" id="KW-0472">Membrane</keyword>
<keyword evidence="7" id="KW-0067">ATP-binding</keyword>
<accession>A0A5A5TJY0</accession>
<feature type="domain" description="Sensor protein KdpD transmembrane" evidence="12">
    <location>
        <begin position="26"/>
        <end position="130"/>
    </location>
</feature>
<evidence type="ECO:0000256" key="5">
    <source>
        <dbReference type="ARBA" id="ARBA00022741"/>
    </source>
</evidence>
<dbReference type="InterPro" id="IPR025201">
    <property type="entry name" value="KdpD_TM"/>
</dbReference>
<evidence type="ECO:0000256" key="4">
    <source>
        <dbReference type="ARBA" id="ARBA00022692"/>
    </source>
</evidence>
<keyword evidence="9" id="KW-0902">Two-component regulatory system</keyword>
<name>A0A5A5TJY0_9CHLR</name>